<accession>A0A1V5ZLI5</accession>
<keyword evidence="5" id="KW-0472">Membrane</keyword>
<proteinExistence type="inferred from homology"/>
<dbReference type="Pfam" id="PF04011">
    <property type="entry name" value="LemA"/>
    <property type="match status" value="1"/>
</dbReference>
<dbReference type="EMBL" id="MWDB01000028">
    <property type="protein sequence ID" value="OQB40928.1"/>
    <property type="molecule type" value="Genomic_DNA"/>
</dbReference>
<evidence type="ECO:0000313" key="6">
    <source>
        <dbReference type="EMBL" id="OQB40928.1"/>
    </source>
</evidence>
<comment type="caution">
    <text evidence="6">The sequence shown here is derived from an EMBL/GenBank/DDBJ whole genome shotgun (WGS) entry which is preliminary data.</text>
</comment>
<evidence type="ECO:0000256" key="3">
    <source>
        <dbReference type="ARBA" id="ARBA00022692"/>
    </source>
</evidence>
<comment type="subcellular location">
    <subcellularLocation>
        <location evidence="1">Membrane</location>
        <topology evidence="1">Single-pass membrane protein</topology>
    </subcellularLocation>
</comment>
<comment type="similarity">
    <text evidence="2">Belongs to the LemA family.</text>
</comment>
<protein>
    <submittedName>
        <fullName evidence="6">LemA family protein</fullName>
    </submittedName>
</protein>
<keyword evidence="4" id="KW-1133">Transmembrane helix</keyword>
<dbReference type="InterPro" id="IPR023353">
    <property type="entry name" value="LemA-like_dom_sf"/>
</dbReference>
<dbReference type="SUPFAM" id="SSF140478">
    <property type="entry name" value="LemA-like"/>
    <property type="match status" value="1"/>
</dbReference>
<dbReference type="InterPro" id="IPR007156">
    <property type="entry name" value="MamQ_LemA"/>
</dbReference>
<dbReference type="Proteomes" id="UP000485621">
    <property type="component" value="Unassembled WGS sequence"/>
</dbReference>
<dbReference type="AlphaFoldDB" id="A0A1V5ZLI5"/>
<dbReference type="Gene3D" id="1.20.1440.20">
    <property type="entry name" value="LemA-like domain"/>
    <property type="match status" value="1"/>
</dbReference>
<dbReference type="PANTHER" id="PTHR34478:SF1">
    <property type="entry name" value="PROTEIN LEMA"/>
    <property type="match status" value="1"/>
</dbReference>
<name>A0A1V5ZLI5_9BACT</name>
<organism evidence="6">
    <name type="scientific">candidate division CPR1 bacterium ADurb.Bin160</name>
    <dbReference type="NCBI Taxonomy" id="1852826"/>
    <lineage>
        <taxon>Bacteria</taxon>
        <taxon>candidate division CPR1</taxon>
    </lineage>
</organism>
<evidence type="ECO:0000256" key="2">
    <source>
        <dbReference type="ARBA" id="ARBA00008854"/>
    </source>
</evidence>
<dbReference type="PANTHER" id="PTHR34478">
    <property type="entry name" value="PROTEIN LEMA"/>
    <property type="match status" value="1"/>
</dbReference>
<gene>
    <name evidence="6" type="ORF">BWY04_01143</name>
</gene>
<evidence type="ECO:0000256" key="4">
    <source>
        <dbReference type="ARBA" id="ARBA00022989"/>
    </source>
</evidence>
<evidence type="ECO:0000256" key="5">
    <source>
        <dbReference type="ARBA" id="ARBA00023136"/>
    </source>
</evidence>
<keyword evidence="3" id="KW-0812">Transmembrane</keyword>
<sequence>MVLILAGFLILYFILRYNSLIRLRNNIKNSLADIDVQMKMRFDLVDNLVNTVKGYAGHEKETLENLTKARTNFLNASSMSQKLSADQALSGALKSLFAVSENYPDLKANQNFLQLQSELSDIENKIAASRRFFNSTVNEYNSSIETFPTNIVAKLFGFRREEFFATAEVEKAVPKVQF</sequence>
<reference evidence="6" key="1">
    <citation type="submission" date="2017-02" db="EMBL/GenBank/DDBJ databases">
        <title>Delving into the versatile metabolic prowess of the omnipresent phylum Bacteroidetes.</title>
        <authorList>
            <person name="Nobu M.K."/>
            <person name="Mei R."/>
            <person name="Narihiro T."/>
            <person name="Kuroda K."/>
            <person name="Liu W.-T."/>
        </authorList>
    </citation>
    <scope>NUCLEOTIDE SEQUENCE</scope>
    <source>
        <strain evidence="6">ADurb.Bin160</strain>
    </source>
</reference>
<evidence type="ECO:0000256" key="1">
    <source>
        <dbReference type="ARBA" id="ARBA00004167"/>
    </source>
</evidence>
<dbReference type="GO" id="GO:0016020">
    <property type="term" value="C:membrane"/>
    <property type="evidence" value="ECO:0007669"/>
    <property type="project" value="UniProtKB-SubCell"/>
</dbReference>